<dbReference type="Pfam" id="PF04851">
    <property type="entry name" value="ResIII"/>
    <property type="match status" value="1"/>
</dbReference>
<keyword evidence="3" id="KW-0547">Nucleotide-binding</keyword>
<name>A0A068NS99_FIMGI</name>
<dbReference type="RefSeq" id="WP_025229610.1">
    <property type="nucleotide sequence ID" value="NZ_CP007139.1"/>
</dbReference>
<protein>
    <submittedName>
        <fullName evidence="3">DEAD box family helicase</fullName>
    </submittedName>
</protein>
<dbReference type="GO" id="GO:0061749">
    <property type="term" value="F:forked DNA-dependent helicase activity"/>
    <property type="evidence" value="ECO:0007669"/>
    <property type="project" value="TreeGrafter"/>
</dbReference>
<dbReference type="PANTHER" id="PTHR47396">
    <property type="entry name" value="TYPE I RESTRICTION ENZYME ECOKI R PROTEIN"/>
    <property type="match status" value="1"/>
</dbReference>
<accession>A0A068NS99</accession>
<dbReference type="InterPro" id="IPR050742">
    <property type="entry name" value="Helicase_Restrict-Modif_Enz"/>
</dbReference>
<organism evidence="3 4">
    <name type="scientific">Fimbriimonas ginsengisoli Gsoil 348</name>
    <dbReference type="NCBI Taxonomy" id="661478"/>
    <lineage>
        <taxon>Bacteria</taxon>
        <taxon>Bacillati</taxon>
        <taxon>Armatimonadota</taxon>
        <taxon>Fimbriimonadia</taxon>
        <taxon>Fimbriimonadales</taxon>
        <taxon>Fimbriimonadaceae</taxon>
        <taxon>Fimbriimonas</taxon>
    </lineage>
</organism>
<dbReference type="KEGG" id="fgi:OP10G_3055"/>
<dbReference type="STRING" id="661478.OP10G_3055"/>
<proteinExistence type="predicted"/>
<dbReference type="GO" id="GO:0036121">
    <property type="term" value="F:double-stranded DNA helicase activity"/>
    <property type="evidence" value="ECO:0007669"/>
    <property type="project" value="TreeGrafter"/>
</dbReference>
<evidence type="ECO:0000259" key="2">
    <source>
        <dbReference type="PROSITE" id="PS51194"/>
    </source>
</evidence>
<dbReference type="HOGENOM" id="CLU_014765_2_1_0"/>
<dbReference type="InterPro" id="IPR006935">
    <property type="entry name" value="Helicase/UvrB_N"/>
</dbReference>
<evidence type="ECO:0000313" key="4">
    <source>
        <dbReference type="Proteomes" id="UP000027982"/>
    </source>
</evidence>
<dbReference type="PROSITE" id="PS51192">
    <property type="entry name" value="HELICASE_ATP_BIND_1"/>
    <property type="match status" value="1"/>
</dbReference>
<dbReference type="OrthoDB" id="9758243at2"/>
<dbReference type="SMART" id="SM00487">
    <property type="entry name" value="DEXDc"/>
    <property type="match status" value="1"/>
</dbReference>
<sequence length="616" mass="68508">MSFADPPSDLVVPGEVPSIVLRDYQEKAKSAVLAARDRGLHRVMVVMPTGTGKTTLFASLVDEFDRIYNESSLVVAHRSELLHQAANRIRLMAPRLSVGIEGGPLRADEESRVVVAGVQSVGRPDSKRLPWFHPGLLIMDEGHHAPADTWQNVLRRFGSYEGTCFTLAVTATDHRMDNRPLHGSEEAIFEDVVFRYQLRQAVADGWLVDLRGYRVATGTDLSKVKKVRGDFHQAELARAVNTEERNFTAFMHWSDIAKDRRTIVFCVDVQHAKDVAELYRSHHIAAEHVDGTMKADVRAGIMRRFGRGDTQVLVNVDVATEGFDVPHVSCVLMLRPTQSWGLYAQMAGRGVRTLPGIVEGSPNPISRRRAIDESDKPDCIVIDVVDLAGKFSLVGPDDKEDKKPIPATVAGLVGLPADFDLQGHSIFEAATMVDDVGPLKRAQLFRRPMSFDDIDTVLTEVDLLRELSIPEEIVGHTALAWLKTGEGEYALPCGSSGFERDRLARISVDVLGRYSLTLSSTMMEYPPLPLGEDLAKVFDEADRFIRMTWSDCVQIVRADARWREQPPTDRQVDTLRRMSVPEDVIALCATAGQARSLIEQHKLGNGRKRRRAEKPA</sequence>
<dbReference type="Gene3D" id="3.40.50.300">
    <property type="entry name" value="P-loop containing nucleotide triphosphate hydrolases"/>
    <property type="match status" value="2"/>
</dbReference>
<dbReference type="GO" id="GO:0000403">
    <property type="term" value="F:Y-form DNA binding"/>
    <property type="evidence" value="ECO:0007669"/>
    <property type="project" value="TreeGrafter"/>
</dbReference>
<dbReference type="PROSITE" id="PS51194">
    <property type="entry name" value="HELICASE_CTER"/>
    <property type="match status" value="1"/>
</dbReference>
<dbReference type="InterPro" id="IPR027417">
    <property type="entry name" value="P-loop_NTPase"/>
</dbReference>
<dbReference type="Proteomes" id="UP000027982">
    <property type="component" value="Chromosome"/>
</dbReference>
<dbReference type="SMART" id="SM00490">
    <property type="entry name" value="HELICc"/>
    <property type="match status" value="1"/>
</dbReference>
<dbReference type="PANTHER" id="PTHR47396:SF1">
    <property type="entry name" value="ATP-DEPENDENT HELICASE IRC3-RELATED"/>
    <property type="match status" value="1"/>
</dbReference>
<dbReference type="Pfam" id="PF00271">
    <property type="entry name" value="Helicase_C"/>
    <property type="match status" value="1"/>
</dbReference>
<dbReference type="SUPFAM" id="SSF52540">
    <property type="entry name" value="P-loop containing nucleoside triphosphate hydrolases"/>
    <property type="match status" value="1"/>
</dbReference>
<dbReference type="GO" id="GO:0005524">
    <property type="term" value="F:ATP binding"/>
    <property type="evidence" value="ECO:0007669"/>
    <property type="project" value="InterPro"/>
</dbReference>
<dbReference type="InterPro" id="IPR014001">
    <property type="entry name" value="Helicase_ATP-bd"/>
</dbReference>
<dbReference type="InterPro" id="IPR001650">
    <property type="entry name" value="Helicase_C-like"/>
</dbReference>
<evidence type="ECO:0000313" key="3">
    <source>
        <dbReference type="EMBL" id="AIE86423.1"/>
    </source>
</evidence>
<dbReference type="GO" id="GO:0016787">
    <property type="term" value="F:hydrolase activity"/>
    <property type="evidence" value="ECO:0007669"/>
    <property type="project" value="InterPro"/>
</dbReference>
<keyword evidence="3" id="KW-0067">ATP-binding</keyword>
<feature type="domain" description="Helicase ATP-binding" evidence="1">
    <location>
        <begin position="34"/>
        <end position="191"/>
    </location>
</feature>
<keyword evidence="3" id="KW-0347">Helicase</keyword>
<dbReference type="EMBL" id="CP007139">
    <property type="protein sequence ID" value="AIE86423.1"/>
    <property type="molecule type" value="Genomic_DNA"/>
</dbReference>
<dbReference type="AlphaFoldDB" id="A0A068NS99"/>
<feature type="domain" description="Helicase C-terminal" evidence="2">
    <location>
        <begin position="246"/>
        <end position="388"/>
    </location>
</feature>
<keyword evidence="3" id="KW-0378">Hydrolase</keyword>
<gene>
    <name evidence="3" type="ORF">OP10G_3055</name>
</gene>
<evidence type="ECO:0000259" key="1">
    <source>
        <dbReference type="PROSITE" id="PS51192"/>
    </source>
</evidence>
<keyword evidence="4" id="KW-1185">Reference proteome</keyword>
<reference evidence="3 4" key="1">
    <citation type="journal article" date="2014" name="PLoS ONE">
        <title>The first complete genome sequence of the class fimbriimonadia in the phylum armatimonadetes.</title>
        <authorList>
            <person name="Hu Z.Y."/>
            <person name="Wang Y.Z."/>
            <person name="Im W.T."/>
            <person name="Wang S.Y."/>
            <person name="Zhao G.P."/>
            <person name="Zheng H.J."/>
            <person name="Quan Z.X."/>
        </authorList>
    </citation>
    <scope>NUCLEOTIDE SEQUENCE [LARGE SCALE GENOMIC DNA]</scope>
    <source>
        <strain evidence="3">Gsoil 348</strain>
    </source>
</reference>
<dbReference type="eggNOG" id="COG1061">
    <property type="taxonomic scope" value="Bacteria"/>
</dbReference>